<gene>
    <name evidence="2" type="ORF">HH216_22430</name>
</gene>
<accession>A0A7L5DQZ8</accession>
<dbReference type="AlphaFoldDB" id="A0A7L5DQZ8"/>
<dbReference type="KEGG" id="srho:HH216_22430"/>
<keyword evidence="3" id="KW-1185">Reference proteome</keyword>
<feature type="compositionally biased region" description="Acidic residues" evidence="1">
    <location>
        <begin position="24"/>
        <end position="41"/>
    </location>
</feature>
<reference evidence="2 3" key="1">
    <citation type="submission" date="2020-04" db="EMBL/GenBank/DDBJ databases">
        <title>Genome sequencing of novel species.</title>
        <authorList>
            <person name="Heo J."/>
            <person name="Kim S.-J."/>
            <person name="Kim J.-S."/>
            <person name="Hong S.-B."/>
            <person name="Kwon S.-W."/>
        </authorList>
    </citation>
    <scope>NUCLEOTIDE SEQUENCE [LARGE SCALE GENOMIC DNA]</scope>
    <source>
        <strain evidence="2 3">CJU-R4</strain>
    </source>
</reference>
<dbReference type="Proteomes" id="UP000501128">
    <property type="component" value="Chromosome"/>
</dbReference>
<name>A0A7L5DQZ8_9BACT</name>
<evidence type="ECO:0000313" key="2">
    <source>
        <dbReference type="EMBL" id="QJD80869.1"/>
    </source>
</evidence>
<protein>
    <submittedName>
        <fullName evidence="2">Adhesin</fullName>
    </submittedName>
</protein>
<sequence length="87" mass="9709">MKTQPAFDRDEDVLMMNPDPETAAFEDDDDDDFDGGAEFDELGSGATSGYGEDDLADIEDEEFDEKNLDEDLDDDDIDDDLDDDDTL</sequence>
<feature type="region of interest" description="Disordered" evidence="1">
    <location>
        <begin position="1"/>
        <end position="87"/>
    </location>
</feature>
<dbReference type="RefSeq" id="WP_169552889.1">
    <property type="nucleotide sequence ID" value="NZ_CP051677.1"/>
</dbReference>
<feature type="compositionally biased region" description="Acidic residues" evidence="1">
    <location>
        <begin position="51"/>
        <end position="87"/>
    </location>
</feature>
<proteinExistence type="predicted"/>
<evidence type="ECO:0000256" key="1">
    <source>
        <dbReference type="SAM" id="MobiDB-lite"/>
    </source>
</evidence>
<evidence type="ECO:0000313" key="3">
    <source>
        <dbReference type="Proteomes" id="UP000501128"/>
    </source>
</evidence>
<organism evidence="2 3">
    <name type="scientific">Spirosoma rhododendri</name>
    <dbReference type="NCBI Taxonomy" id="2728024"/>
    <lineage>
        <taxon>Bacteria</taxon>
        <taxon>Pseudomonadati</taxon>
        <taxon>Bacteroidota</taxon>
        <taxon>Cytophagia</taxon>
        <taxon>Cytophagales</taxon>
        <taxon>Cytophagaceae</taxon>
        <taxon>Spirosoma</taxon>
    </lineage>
</organism>
<dbReference type="EMBL" id="CP051677">
    <property type="protein sequence ID" value="QJD80869.1"/>
    <property type="molecule type" value="Genomic_DNA"/>
</dbReference>